<proteinExistence type="predicted"/>
<organism evidence="1 2">
    <name type="scientific">Lipomyces orientalis</name>
    <dbReference type="NCBI Taxonomy" id="1233043"/>
    <lineage>
        <taxon>Eukaryota</taxon>
        <taxon>Fungi</taxon>
        <taxon>Dikarya</taxon>
        <taxon>Ascomycota</taxon>
        <taxon>Saccharomycotina</taxon>
        <taxon>Lipomycetes</taxon>
        <taxon>Lipomycetales</taxon>
        <taxon>Lipomycetaceae</taxon>
        <taxon>Lipomyces</taxon>
    </lineage>
</organism>
<evidence type="ECO:0000313" key="2">
    <source>
        <dbReference type="Proteomes" id="UP001489719"/>
    </source>
</evidence>
<dbReference type="EMBL" id="MU970174">
    <property type="protein sequence ID" value="KAK9319604.1"/>
    <property type="molecule type" value="Genomic_DNA"/>
</dbReference>
<gene>
    <name evidence="1" type="ORF">V1517DRAFT_310574</name>
</gene>
<dbReference type="Proteomes" id="UP001489719">
    <property type="component" value="Unassembled WGS sequence"/>
</dbReference>
<name>A0ACC3TEK2_9ASCO</name>
<sequence length="136" mass="14667">MLAELLGTPKCGQDEGTELEELIAVAAGAPDGDSDLCGGGHAADKFITVQKFVATAPTIPPSIYHGPVLPLFKFARFAETRHFVFGYDGGILDFPRTFMRPHQVGYIFSDFSSQPLSHLPNRLCFVLHGAPPAYGC</sequence>
<accession>A0ACC3TEK2</accession>
<protein>
    <submittedName>
        <fullName evidence="1">Uncharacterized protein</fullName>
    </submittedName>
</protein>
<evidence type="ECO:0000313" key="1">
    <source>
        <dbReference type="EMBL" id="KAK9319604.1"/>
    </source>
</evidence>
<keyword evidence="2" id="KW-1185">Reference proteome</keyword>
<comment type="caution">
    <text evidence="1">The sequence shown here is derived from an EMBL/GenBank/DDBJ whole genome shotgun (WGS) entry which is preliminary data.</text>
</comment>
<reference evidence="2" key="1">
    <citation type="journal article" date="2024" name="Front. Bioeng. Biotechnol.">
        <title>Genome-scale model development and genomic sequencing of the oleaginous clade Lipomyces.</title>
        <authorList>
            <person name="Czajka J.J."/>
            <person name="Han Y."/>
            <person name="Kim J."/>
            <person name="Mondo S.J."/>
            <person name="Hofstad B.A."/>
            <person name="Robles A."/>
            <person name="Haridas S."/>
            <person name="Riley R."/>
            <person name="LaButti K."/>
            <person name="Pangilinan J."/>
            <person name="Andreopoulos W."/>
            <person name="Lipzen A."/>
            <person name="Yan J."/>
            <person name="Wang M."/>
            <person name="Ng V."/>
            <person name="Grigoriev I.V."/>
            <person name="Spatafora J.W."/>
            <person name="Magnuson J.K."/>
            <person name="Baker S.E."/>
            <person name="Pomraning K.R."/>
        </authorList>
    </citation>
    <scope>NUCLEOTIDE SEQUENCE [LARGE SCALE GENOMIC DNA]</scope>
    <source>
        <strain evidence="2">CBS 10300</strain>
    </source>
</reference>